<evidence type="ECO:0000313" key="7">
    <source>
        <dbReference type="EMBL" id="TFD93236.1"/>
    </source>
</evidence>
<dbReference type="GO" id="GO:0005886">
    <property type="term" value="C:plasma membrane"/>
    <property type="evidence" value="ECO:0007669"/>
    <property type="project" value="InterPro"/>
</dbReference>
<comment type="caution">
    <text evidence="7">The sequence shown here is derived from an EMBL/GenBank/DDBJ whole genome shotgun (WGS) entry which is preliminary data.</text>
</comment>
<dbReference type="Pfam" id="PF05359">
    <property type="entry name" value="DUF748"/>
    <property type="match status" value="1"/>
</dbReference>
<dbReference type="OrthoDB" id="680700at2"/>
<gene>
    <name evidence="7" type="ORF">E2605_17290</name>
</gene>
<dbReference type="Proteomes" id="UP000297861">
    <property type="component" value="Unassembled WGS sequence"/>
</dbReference>
<evidence type="ECO:0000313" key="8">
    <source>
        <dbReference type="Proteomes" id="UP000297861"/>
    </source>
</evidence>
<dbReference type="InterPro" id="IPR052894">
    <property type="entry name" value="AsmA-related"/>
</dbReference>
<dbReference type="GO" id="GO:0009306">
    <property type="term" value="P:protein secretion"/>
    <property type="evidence" value="ECO:0007669"/>
    <property type="project" value="InterPro"/>
</dbReference>
<keyword evidence="2 5" id="KW-0812">Transmembrane</keyword>
<accession>A0A4Y8KV13</accession>
<evidence type="ECO:0000256" key="1">
    <source>
        <dbReference type="ARBA" id="ARBA00004167"/>
    </source>
</evidence>
<keyword evidence="4 5" id="KW-0472">Membrane</keyword>
<name>A0A4Y8KV13_9BACT</name>
<feature type="domain" description="Translocation and assembly module TamB C-terminal" evidence="6">
    <location>
        <begin position="1042"/>
        <end position="1469"/>
    </location>
</feature>
<keyword evidence="8" id="KW-1185">Reference proteome</keyword>
<dbReference type="EMBL" id="SOML01000013">
    <property type="protein sequence ID" value="TFD93236.1"/>
    <property type="molecule type" value="Genomic_DNA"/>
</dbReference>
<keyword evidence="3 5" id="KW-1133">Transmembrane helix</keyword>
<dbReference type="PANTHER" id="PTHR30441:SF4">
    <property type="entry name" value="PROTEIN ASMA"/>
    <property type="match status" value="1"/>
</dbReference>
<proteinExistence type="predicted"/>
<organism evidence="7 8">
    <name type="scientific">Dysgonomonas capnocytophagoides</name>
    <dbReference type="NCBI Taxonomy" id="45254"/>
    <lineage>
        <taxon>Bacteria</taxon>
        <taxon>Pseudomonadati</taxon>
        <taxon>Bacteroidota</taxon>
        <taxon>Bacteroidia</taxon>
        <taxon>Bacteroidales</taxon>
        <taxon>Dysgonomonadaceae</taxon>
        <taxon>Dysgonomonas</taxon>
    </lineage>
</organism>
<dbReference type="RefSeq" id="WP_134437352.1">
    <property type="nucleotide sequence ID" value="NZ_SOML01000013.1"/>
</dbReference>
<dbReference type="InterPro" id="IPR008023">
    <property type="entry name" value="DUF748"/>
</dbReference>
<feature type="transmembrane region" description="Helical" evidence="5">
    <location>
        <begin position="34"/>
        <end position="53"/>
    </location>
</feature>
<protein>
    <recommendedName>
        <fullName evidence="6">Translocation and assembly module TamB C-terminal domain-containing protein</fullName>
    </recommendedName>
</protein>
<evidence type="ECO:0000256" key="2">
    <source>
        <dbReference type="ARBA" id="ARBA00022692"/>
    </source>
</evidence>
<evidence type="ECO:0000256" key="5">
    <source>
        <dbReference type="SAM" id="Phobius"/>
    </source>
</evidence>
<comment type="subcellular location">
    <subcellularLocation>
        <location evidence="1">Membrane</location>
        <topology evidence="1">Single-pass membrane protein</topology>
    </subcellularLocation>
</comment>
<sequence length="1498" mass="166130">MKLNYGYSRDMENEQKEKETSPKKKSIIKKIAKIFLYIIIGIIALNLALYGLLSIPSVQKKVVDYAIAQLKPIVKTELRIDEVRLKLFNNVNLKGVYIEDQTKDTLLYASNLEVSLSPWKLLKSELLINAIDVDDFTIHISQKNPDADFNFQFLIDAFAGDTTAVDTTSSSLKINIEDIKLRNGKLKYDVLSENTTPNEFNASHIHIYDLNADLNLPSIDTENLKATLTSLSLKEHSGLEVKNLKAEVTSDKSTYFIKDAELELPASKLIIPFAKYNIETNEFAVNSEPSVLSPNDLKPFMADLKQLKNDIKLQASITGKLPAINIDSLIVNYGNETNLRASGSISDYEHYDKARINLAINQFLITPADITDFARIGDSAFVAPDILKTLGNVRLKGLLTGSLDNFKLDADAWAKHGALKMVAAGATDTTFENFKVNAKLQTQNFNAGSLMEMPEMGRVSAFLNLNASQSKRQPLSADIKGQVNSIQYNKHTYKDVPFSAYYNASKMGGWIKGDLPLGKFEAKADMTQDRIPKINLDLDVQQLKIDQLIDSLGWKNPELTFHLKGDITGLDMNNIQADVTIEDFLFSRDSLSFKPGIIALKAGSNSPTDKYIKLSSSQISGSITGDYNFVQLPDQINNLMHQYLPGLFPKLVKIPRNAKHNIFNFSTIINNTENLGSILDLPANIIKPLTIDGTINTEQNRIMAKANIPVIEYDNLKIRNTQINLNNSDSIISMKAYLNLYENGKGIDFNLDTKIEADTVNALLNVKRDSTDLNVDATLHALANFKLSNKGELISSVKFKPTNMTVGKLMLAFLPAEIHNEGERTTISNFGFMEGKGRIMNRYLGIDGAISNSKQDTLNVSFANANLGNILSAFDIENISAIADGKIKLTNILNQPEMYTNNLRLDNIIIFNDTLGDLKIQSKWNDAEGAIAFRAFLEKEKTKSEAAGYVFPAQDSLNLKVNLDRVSIGWIQPFMADMINNAGGSISTGLRVTGKISAPEVRGWLGVNNAYVGIDYTNVTYHISDTIQITPDKIGFDNLVIEDSNHNKARVNAVVTHKNFKDMQYKIDMNLNNLMVLNTAARTDSLFYGRVFASGNVNIKGSDDLIDIKMSIRNGRNSSINVQIPQNEEAIKYQSIVYINTPKELDKIEAPKQEEESVLPIKLSVNLTLTPDMAIGVVIDPLTGDAMQAKGSGLIDFTYDMRSEDMKAFGNYILSDGSVRLKLQSIKTLSLKIKEGSKLVFVGDPLKTTFDISAYRRVKADLATLDPSFASDASGSTKVNADGILGISGNMDKMNLTYDVSLPDASDDLKDRVRSLISTNEQKVKQFAYLLVMGTFYSNTGGTGGNITDGMLTSIASGALSSGLNMLFGNMLGDKWNIGTNISSNDGTFNDMDMSISVSRKFLDDKLEFNTNLGYRTDNSTASDNSFIGDFDVAYALTRSLKFKVFNKTNDRYYKQAAMTQGIGLVYTREAKTIRQLFNMFRKKKFRNKEEIQTEGGR</sequence>
<dbReference type="InterPro" id="IPR007452">
    <property type="entry name" value="TamB_C"/>
</dbReference>
<dbReference type="GO" id="GO:0090313">
    <property type="term" value="P:regulation of protein targeting to membrane"/>
    <property type="evidence" value="ECO:0007669"/>
    <property type="project" value="TreeGrafter"/>
</dbReference>
<dbReference type="Pfam" id="PF04357">
    <property type="entry name" value="TamB"/>
    <property type="match status" value="1"/>
</dbReference>
<evidence type="ECO:0000256" key="3">
    <source>
        <dbReference type="ARBA" id="ARBA00022989"/>
    </source>
</evidence>
<dbReference type="STRING" id="1121485.GCA_000426485_03464"/>
<evidence type="ECO:0000256" key="4">
    <source>
        <dbReference type="ARBA" id="ARBA00023136"/>
    </source>
</evidence>
<dbReference type="PANTHER" id="PTHR30441">
    <property type="entry name" value="DUF748 DOMAIN-CONTAINING PROTEIN"/>
    <property type="match status" value="1"/>
</dbReference>
<evidence type="ECO:0000259" key="6">
    <source>
        <dbReference type="Pfam" id="PF04357"/>
    </source>
</evidence>
<reference evidence="7 8" key="1">
    <citation type="submission" date="2019-03" db="EMBL/GenBank/DDBJ databases">
        <title>San Antonio Military Medical Center submission to MRSN (WRAIR), pending publication.</title>
        <authorList>
            <person name="Blyth D.M."/>
            <person name="Mccarthy S.L."/>
            <person name="Schall S.E."/>
            <person name="Stam J.A."/>
            <person name="Ong A.C."/>
            <person name="Mcgann P.T."/>
        </authorList>
    </citation>
    <scope>NUCLEOTIDE SEQUENCE [LARGE SCALE GENOMIC DNA]</scope>
    <source>
        <strain evidence="7 8">MRSN571793</strain>
    </source>
</reference>